<dbReference type="InterPro" id="IPR001509">
    <property type="entry name" value="Epimerase_deHydtase"/>
</dbReference>
<feature type="domain" description="NAD-dependent epimerase/dehydratase" evidence="1">
    <location>
        <begin position="10"/>
        <end position="210"/>
    </location>
</feature>
<dbReference type="EMBL" id="UOYP01000656">
    <property type="protein sequence ID" value="VAY89457.1"/>
    <property type="molecule type" value="Genomic_DNA"/>
</dbReference>
<evidence type="ECO:0000259" key="1">
    <source>
        <dbReference type="Pfam" id="PF01370"/>
    </source>
</evidence>
<dbReference type="SUPFAM" id="SSF51735">
    <property type="entry name" value="NAD(P)-binding Rossmann-fold domains"/>
    <property type="match status" value="1"/>
</dbReference>
<dbReference type="InterPro" id="IPR051783">
    <property type="entry name" value="NAD(P)-dependent_oxidoreduct"/>
</dbReference>
<dbReference type="CDD" id="cd05266">
    <property type="entry name" value="SDR_a4"/>
    <property type="match status" value="1"/>
</dbReference>
<organism evidence="2">
    <name type="scientific">mine drainage metagenome</name>
    <dbReference type="NCBI Taxonomy" id="410659"/>
    <lineage>
        <taxon>unclassified sequences</taxon>
        <taxon>metagenomes</taxon>
        <taxon>ecological metagenomes</taxon>
    </lineage>
</organism>
<dbReference type="Gene3D" id="3.40.50.720">
    <property type="entry name" value="NAD(P)-binding Rossmann-like Domain"/>
    <property type="match status" value="1"/>
</dbReference>
<name>A0A3P3ZRE4_9ZZZZ</name>
<dbReference type="Pfam" id="PF01370">
    <property type="entry name" value="Epimerase"/>
    <property type="match status" value="1"/>
</dbReference>
<sequence>MNSYLIIGAGNVARRVLPLLKGSGPVFTLCRRTEAMPQWRTLGALPILGDLDHPHTLLRLTGLSHTVLHFAPPGPTSQDDTRTRHLLAALGRGTSLPQRLIYISTTGVYGSSAGDWLDETSPVRPHTARARRRVHAETQLRAFGRRTGCRVIILRAPGIYGEHRLPLERLRKGVPLPVENPWTNHIHELDLARSVVAACTLGKSQRVYNVVDDQPLPTGEFYGSLAQHHHLPLPPLLPLCELEKILDPFNLSFLKESRRIHNQRIKQELHLNWCYPSVLSFLK</sequence>
<dbReference type="AlphaFoldDB" id="A0A3P3ZRE4"/>
<accession>A0A3P3ZRE4</accession>
<gene>
    <name evidence="2" type="ORF">CARN8_690003</name>
</gene>
<reference evidence="2" key="1">
    <citation type="submission" date="2018-10" db="EMBL/GenBank/DDBJ databases">
        <authorList>
            <person name="Plewniak F."/>
        </authorList>
    </citation>
    <scope>NUCLEOTIDE SEQUENCE</scope>
</reference>
<protein>
    <submittedName>
        <fullName evidence="2">NAD dependent epimerase/dehydratase family protein</fullName>
    </submittedName>
</protein>
<dbReference type="InterPro" id="IPR036291">
    <property type="entry name" value="NAD(P)-bd_dom_sf"/>
</dbReference>
<evidence type="ECO:0000313" key="2">
    <source>
        <dbReference type="EMBL" id="VAY89457.1"/>
    </source>
</evidence>
<dbReference type="PANTHER" id="PTHR48079:SF6">
    <property type="entry name" value="NAD(P)-BINDING DOMAIN-CONTAINING PROTEIN-RELATED"/>
    <property type="match status" value="1"/>
</dbReference>
<dbReference type="GO" id="GO:0005737">
    <property type="term" value="C:cytoplasm"/>
    <property type="evidence" value="ECO:0007669"/>
    <property type="project" value="TreeGrafter"/>
</dbReference>
<dbReference type="GO" id="GO:0004029">
    <property type="term" value="F:aldehyde dehydrogenase (NAD+) activity"/>
    <property type="evidence" value="ECO:0007669"/>
    <property type="project" value="TreeGrafter"/>
</dbReference>
<dbReference type="PANTHER" id="PTHR48079">
    <property type="entry name" value="PROTEIN YEEZ"/>
    <property type="match status" value="1"/>
</dbReference>
<proteinExistence type="predicted"/>